<comment type="caution">
    <text evidence="1">The sequence shown here is derived from an EMBL/GenBank/DDBJ whole genome shotgun (WGS) entry which is preliminary data.</text>
</comment>
<dbReference type="EMBL" id="JAAUVV010000001">
    <property type="protein sequence ID" value="NJJ03039.1"/>
    <property type="molecule type" value="Genomic_DNA"/>
</dbReference>
<gene>
    <name evidence="1" type="ORF">HC138_01405</name>
</gene>
<proteinExistence type="predicted"/>
<organism evidence="1 2">
    <name type="scientific">Corynebacterium coyleae</name>
    <dbReference type="NCBI Taxonomy" id="53374"/>
    <lineage>
        <taxon>Bacteria</taxon>
        <taxon>Bacillati</taxon>
        <taxon>Actinomycetota</taxon>
        <taxon>Actinomycetes</taxon>
        <taxon>Mycobacteriales</taxon>
        <taxon>Corynebacteriaceae</taxon>
        <taxon>Corynebacterium</taxon>
    </lineage>
</organism>
<dbReference type="AlphaFoldDB" id="A0AAP6XH95"/>
<dbReference type="Proteomes" id="UP000591626">
    <property type="component" value="Unassembled WGS sequence"/>
</dbReference>
<reference evidence="1 2" key="1">
    <citation type="submission" date="2020-03" db="EMBL/GenBank/DDBJ databases">
        <title>Draft genome sequences of bacterial isolates from the female urobiome.</title>
        <authorList>
            <person name="Miller-Ensminger T."/>
            <person name="Wolfe A.J."/>
            <person name="Putonti C."/>
        </authorList>
    </citation>
    <scope>NUCLEOTIDE SEQUENCE [LARGE SCALE GENOMIC DNA]</scope>
    <source>
        <strain evidence="1 2">UMB8490</strain>
    </source>
</reference>
<sequence length="250" mass="27625">MINASPSLMPKRRGSSTLNAVVLIDYQNVHITGWEVFSRDDGVGLHEALLDPAAFAKRLIAARNAANSTTPPATLDSVKVFRGLPSSIHDPDAYRRNQDQKRNWESDGVEVTLRPLKYRYQRDGRGKPIMDVNGKKTLAGPPEEKGVDLMVGLATLLAAQRPDIGLVVLASHDSDMGPVVDTVHDLHVAAPKAVARIETASWFVPRNDSDPGFQSKIQPGLDAQKKRRHVWNTRMGELDHIASLDTRLYR</sequence>
<evidence type="ECO:0008006" key="3">
    <source>
        <dbReference type="Google" id="ProtNLM"/>
    </source>
</evidence>
<evidence type="ECO:0000313" key="2">
    <source>
        <dbReference type="Proteomes" id="UP000591626"/>
    </source>
</evidence>
<name>A0AAP6XH95_9CORY</name>
<protein>
    <recommendedName>
        <fullName evidence="3">NYN domain-containing protein</fullName>
    </recommendedName>
</protein>
<accession>A0AAP6XH95</accession>
<dbReference type="Gene3D" id="3.40.50.1010">
    <property type="entry name" value="5'-nuclease"/>
    <property type="match status" value="1"/>
</dbReference>
<dbReference type="RefSeq" id="WP_167615582.1">
    <property type="nucleotide sequence ID" value="NZ_JAAUVV010000001.1"/>
</dbReference>
<evidence type="ECO:0000313" key="1">
    <source>
        <dbReference type="EMBL" id="NJJ03039.1"/>
    </source>
</evidence>